<dbReference type="CDD" id="cd14978">
    <property type="entry name" value="7tmA_FMRFamide_R-like"/>
    <property type="match status" value="1"/>
</dbReference>
<protein>
    <recommendedName>
        <fullName evidence="7">G-protein coupled receptors family 1 profile domain-containing protein</fullName>
    </recommendedName>
</protein>
<dbReference type="PANTHER" id="PTHR46709">
    <property type="entry name" value="PROTEIN CBG23488-RELATED"/>
    <property type="match status" value="1"/>
</dbReference>
<dbReference type="GO" id="GO:0016020">
    <property type="term" value="C:membrane"/>
    <property type="evidence" value="ECO:0007669"/>
    <property type="project" value="UniProtKB-SubCell"/>
</dbReference>
<evidence type="ECO:0000256" key="4">
    <source>
        <dbReference type="ARBA" id="ARBA00023136"/>
    </source>
</evidence>
<evidence type="ECO:0000313" key="9">
    <source>
        <dbReference type="Proteomes" id="UP000218231"/>
    </source>
</evidence>
<keyword evidence="4 6" id="KW-0472">Membrane</keyword>
<dbReference type="PROSITE" id="PS50262">
    <property type="entry name" value="G_PROTEIN_RECEP_F1_2"/>
    <property type="match status" value="1"/>
</dbReference>
<evidence type="ECO:0000256" key="1">
    <source>
        <dbReference type="ARBA" id="ARBA00004370"/>
    </source>
</evidence>
<dbReference type="Proteomes" id="UP000218231">
    <property type="component" value="Unassembled WGS sequence"/>
</dbReference>
<keyword evidence="2 6" id="KW-0812">Transmembrane</keyword>
<dbReference type="InterPro" id="IPR017452">
    <property type="entry name" value="GPCR_Rhodpsn_7TM"/>
</dbReference>
<comment type="caution">
    <text evidence="8">The sequence shown here is derived from an EMBL/GenBank/DDBJ whole genome shotgun (WGS) entry which is preliminary data.</text>
</comment>
<dbReference type="OrthoDB" id="5852618at2759"/>
<sequence>MLADGHMDNLNTTHPSSALIAEGGHSNEERECRYEGTDRIEEKIIIIGICATFVAVLSIVLNTFYTIVFLRNQSLRRSGMFYFGVLAVIDAIMAVNYIALMSVSVYIDYFKSVFMYTIYLKYIRILMTESNCAICASLLMILLATTERVFRTFEGKQMEKCRRFLEKNRRAVSAFCVLFACCYKLCTFWEIAVVETGCEKPFEAISLEKGYLSQNEYYQLIWQFWFRNIFERFLPFFYLIITNILLVRAAKQESAKTIGNDPKARNPKVARRSVRDATRALISLVSMYLLSQTLQVILTTWETFFNHTLDDHIDTYSYMNDFVSIACLLSSCLRFPVYFVCNRQIHMAAVNTVKDLKKMCCRRRGSSPTQAFLELVFLSKMLIRGDADENSKTSFPSKASNIADLDQRTPLANANYDEERQEWQL</sequence>
<keyword evidence="3 6" id="KW-1133">Transmembrane helix</keyword>
<feature type="transmembrane region" description="Helical" evidence="6">
    <location>
        <begin position="44"/>
        <end position="68"/>
    </location>
</feature>
<dbReference type="SUPFAM" id="SSF81321">
    <property type="entry name" value="Family A G protein-coupled receptor-like"/>
    <property type="match status" value="1"/>
</dbReference>
<dbReference type="AlphaFoldDB" id="A0A2A2L285"/>
<feature type="transmembrane region" description="Helical" evidence="6">
    <location>
        <begin position="80"/>
        <end position="107"/>
    </location>
</feature>
<name>A0A2A2L285_9BILA</name>
<feature type="transmembrane region" description="Helical" evidence="6">
    <location>
        <begin position="280"/>
        <end position="301"/>
    </location>
</feature>
<organism evidence="8 9">
    <name type="scientific">Diploscapter pachys</name>
    <dbReference type="NCBI Taxonomy" id="2018661"/>
    <lineage>
        <taxon>Eukaryota</taxon>
        <taxon>Metazoa</taxon>
        <taxon>Ecdysozoa</taxon>
        <taxon>Nematoda</taxon>
        <taxon>Chromadorea</taxon>
        <taxon>Rhabditida</taxon>
        <taxon>Rhabditina</taxon>
        <taxon>Rhabditomorpha</taxon>
        <taxon>Rhabditoidea</taxon>
        <taxon>Rhabditidae</taxon>
        <taxon>Diploscapter</taxon>
    </lineage>
</organism>
<proteinExistence type="predicted"/>
<evidence type="ECO:0000313" key="8">
    <source>
        <dbReference type="EMBL" id="PAV80371.1"/>
    </source>
</evidence>
<feature type="region of interest" description="Disordered" evidence="5">
    <location>
        <begin position="1"/>
        <end position="26"/>
    </location>
</feature>
<evidence type="ECO:0000256" key="3">
    <source>
        <dbReference type="ARBA" id="ARBA00022989"/>
    </source>
</evidence>
<reference evidence="8 9" key="1">
    <citation type="journal article" date="2017" name="Curr. Biol.">
        <title>Genome architecture and evolution of a unichromosomal asexual nematode.</title>
        <authorList>
            <person name="Fradin H."/>
            <person name="Zegar C."/>
            <person name="Gutwein M."/>
            <person name="Lucas J."/>
            <person name="Kovtun M."/>
            <person name="Corcoran D."/>
            <person name="Baugh L.R."/>
            <person name="Kiontke K."/>
            <person name="Gunsalus K."/>
            <person name="Fitch D.H."/>
            <person name="Piano F."/>
        </authorList>
    </citation>
    <scope>NUCLEOTIDE SEQUENCE [LARGE SCALE GENOMIC DNA]</scope>
    <source>
        <strain evidence="8">PF1309</strain>
    </source>
</reference>
<feature type="transmembrane region" description="Helical" evidence="6">
    <location>
        <begin position="127"/>
        <end position="150"/>
    </location>
</feature>
<feature type="transmembrane region" description="Helical" evidence="6">
    <location>
        <begin position="321"/>
        <end position="341"/>
    </location>
</feature>
<feature type="transmembrane region" description="Helical" evidence="6">
    <location>
        <begin position="233"/>
        <end position="250"/>
    </location>
</feature>
<dbReference type="PANTHER" id="PTHR46709:SF6">
    <property type="entry name" value="G-PROTEIN COUPLED RECEPTORS FAMILY 1 PROFILE DOMAIN-CONTAINING PROTEIN"/>
    <property type="match status" value="1"/>
</dbReference>
<dbReference type="Gene3D" id="1.20.1070.10">
    <property type="entry name" value="Rhodopsin 7-helix transmembrane proteins"/>
    <property type="match status" value="1"/>
</dbReference>
<keyword evidence="9" id="KW-1185">Reference proteome</keyword>
<evidence type="ECO:0000256" key="5">
    <source>
        <dbReference type="SAM" id="MobiDB-lite"/>
    </source>
</evidence>
<gene>
    <name evidence="8" type="ORF">WR25_20652</name>
</gene>
<evidence type="ECO:0000259" key="7">
    <source>
        <dbReference type="PROSITE" id="PS50262"/>
    </source>
</evidence>
<comment type="subcellular location">
    <subcellularLocation>
        <location evidence="1">Membrane</location>
    </subcellularLocation>
</comment>
<evidence type="ECO:0000256" key="6">
    <source>
        <dbReference type="SAM" id="Phobius"/>
    </source>
</evidence>
<dbReference type="EMBL" id="LIAE01007279">
    <property type="protein sequence ID" value="PAV80371.1"/>
    <property type="molecule type" value="Genomic_DNA"/>
</dbReference>
<accession>A0A2A2L285</accession>
<evidence type="ECO:0000256" key="2">
    <source>
        <dbReference type="ARBA" id="ARBA00022692"/>
    </source>
</evidence>
<feature type="transmembrane region" description="Helical" evidence="6">
    <location>
        <begin position="171"/>
        <end position="192"/>
    </location>
</feature>
<feature type="domain" description="G-protein coupled receptors family 1 profile" evidence="7">
    <location>
        <begin position="61"/>
        <end position="338"/>
    </location>
</feature>